<sequence>MWPRVRVTRRQKQRSCACALSHNLWRYGPRRLRDLAARLLISSRISVSICSRKSEKVEDNENIPAGMGSMIGPLFNKERLSADDERPRPDESLIKKKVMTLVFFRESLLSALDRFLRPYYKHLTLAFTRSGNVLEDEESDDQVFAEYDDEKGVVFFPPVYAQRYAAVSDLLMDERWCGKLEKVVDFGHHDMSFIKYLKEVPGIRYILGVDIETIPLRCSSDLLSGDEYSPKRESPLQVTLFQGNAADPDYRLIGCDAVIAIEMIEHMLPHDLERLVHTVFGFIKPWVVIFTTPNADFNVLFKALEKNGLRRMDHFFEWTREQFNDWCSNIVVRYPNYTVTCQGIGPGPPGTLHLGCCSQLCLFISKNYHKQADLHINSLALVENAPTPNNFSDILVWESSVDTKQEIEHGATLAKPDTVESLTEIFYPEQQPHLRVVISSTLCNSMPYSDPTFTMKSYTYRDQTLQCNLDTEIGKSFLMFDNEDYYHVLVPRRRVIHKVYEIEDVFSRLNCTTLQVKKFSKTTQNLMAKNKIDSLVHTREVVNEIRHLTKTLNLNKFSRPEDGHHIWSNINWGENAPYWNQYYKIVKEYIYPFETKSDEVRILDLISEEINRLIDLQYDEEFSVDMNRLEIPLSHLMTVVQHITDDVDRVRDLLEWNGYEVVNDVVIHSRLVVDNTSVATQDDEWQDNDTLSDWDTDVRSTSLSDRSTIVPDLTGRCLRRALDQKVRNLRTMLIADEDITTELDRVVCRLMKLALQSSRARQTPPPSRWMQCKLLDLLTLTEKAIGRRKKQFIENYPILAIEGVKPPDLELDQDSRIKEIVEKYRHFIQPIEKMTNTDDTNYQNTDLDVEDEFLSTTSNEFLKDDEYIKGISPSLPVFSTENFVIAESAPTDVNPLERTKAWLDDDIEATTFPKHEVNYENISSVSSKFKIKRDDKHKKKNGNTKPTKKLPKKKPSYNTLIKKQYSSPEYDTYAVKSKRKNSRKFNRTLSSGMKDCQPSGGQPRIPTNNIDTSHNVVIAKMPDCDISATEESYLVDIVMQDFEETVALRRTVGTDAEKKLSEAECDIGSLNNDFDETICPKHEVSSENVQSQTIFLNDINEPSTSKGIRHNISTDVQCGPDTFATHPMLSASTSFVKIPPVFTAGVKIQEVGDDTNMKGIDIGTSTQVTNTTTITPRLRSVGIKIKDSDVNLNDKTESCTMTVQDSILQTSGMFSYSPKRSSGRNSIISSPETRLLKPISSYLKTEDSGSEFCEPSIASSSKTHTFFVNASINASQVLVKSPPGSKDVIIEASSSKNMRPRLSCGGVHVHSFRDKETSEDVVFQGQWQRHKPKACTRKRSCNFTSFRKANEAAVKKNRETLKEKGLGSKEKMFRRRQDKKQIEADIKKPIQVRNTKPQKLKLDEKSQTKKPVTSANKLSITANNIQRPVKTVTKVASKIGMSVISKTTKSTFTVKKPSILSNLAGKEDNDKPKKLKKSYIPLYLRLRKAALLSDSDKENINQNVDSVCGQDTLDKENRKIVQNVPIQDVKNDLLKFSDEVRENISYLVFRNELQDNVESPEDLSSGSTVDHSKSTPRPLEALKHSQSAQSLNSSTCSSPNSVATVRAVVTRSKILSHRRHSTSSYKSNLTTNSESDGTPTKIKKVIKRCKTVKKAETKDVNNKENVPESTQNFATKDKDKLSKLAFNSRHKSVYIAQIKTEGSPPPNTLSRHKTQIANKSNIIIAARKDSDEKRRASGPTVSKKKSIKSDTSSAYEDFITCQSDSCESSDSTNMVLVLEPQLNYDNILDLQNISHIRNTECNVDPNSHLVPEWVKNSSLHSRASNIFDSVRRILEDALDLAIRPGDHSMRHLGSKTVILKEQNHEVRDNRDDPSDVKAVSEPDTTQFLVRVIETALDKTFDTVLGDELNTVGINDTRLTAVDLDMLSFNSITSVSKILTDNELNVPRESEQAHSTVTAQNTTSVQDIFERKEPHLIQNTPGALAVQAFSGFSLDVEPVVGDQPDPVALIDSETGSPALQFTRLATSEELFISGRSSDSYESCLIDDDTVVPTWLFQLISQQQSVEDDREPVLLGPVAAPTNEPMYDANGNVIEPSLIGVSAGAGDGRGIHSDHSQDSSGRGTSLSSSDTSSGPQSAVSTILIDPAFTTPLDLLRDPMSSSAVLQSEPHSSDRTYRINNDLRIDRTGILSGASDVDADVSSIDTDVPDLSDN</sequence>
<dbReference type="InterPro" id="IPR026610">
    <property type="entry name" value="Hen1"/>
</dbReference>
<feature type="region of interest" description="Disordered" evidence="13">
    <location>
        <begin position="976"/>
        <end position="1010"/>
    </location>
</feature>
<dbReference type="PANTHER" id="PTHR21404">
    <property type="entry name" value="HEN1"/>
    <property type="match status" value="1"/>
</dbReference>
<dbReference type="GO" id="GO:0003723">
    <property type="term" value="F:RNA binding"/>
    <property type="evidence" value="ECO:0007669"/>
    <property type="project" value="UniProtKB-KW"/>
</dbReference>
<gene>
    <name evidence="14" type="ORF">HW555_010381</name>
</gene>
<feature type="region of interest" description="Disordered" evidence="13">
    <location>
        <begin position="1615"/>
        <end position="1639"/>
    </location>
</feature>
<feature type="compositionally biased region" description="Basic residues" evidence="13">
    <location>
        <begin position="930"/>
        <end position="955"/>
    </location>
</feature>
<name>A0A835G975_SPOEX</name>
<comment type="catalytic activity">
    <reaction evidence="12">
        <text>small RNA 3'-end nucleotide + S-adenosyl-L-methionine = small RNA 3'-end 2'-O-methylnucleotide + S-adenosyl-L-homocysteine + H(+)</text>
        <dbReference type="Rhea" id="RHEA:37887"/>
        <dbReference type="Rhea" id="RHEA-COMP:10415"/>
        <dbReference type="Rhea" id="RHEA-COMP:10416"/>
        <dbReference type="ChEBI" id="CHEBI:15378"/>
        <dbReference type="ChEBI" id="CHEBI:57856"/>
        <dbReference type="ChEBI" id="CHEBI:59789"/>
        <dbReference type="ChEBI" id="CHEBI:74896"/>
        <dbReference type="ChEBI" id="CHEBI:74898"/>
        <dbReference type="EC" id="2.1.1.386"/>
    </reaction>
</comment>
<keyword evidence="4" id="KW-0489">Methyltransferase</keyword>
<proteinExistence type="inferred from homology"/>
<feature type="compositionally biased region" description="Basic residues" evidence="13">
    <location>
        <begin position="976"/>
        <end position="986"/>
    </location>
</feature>
<evidence type="ECO:0000256" key="8">
    <source>
        <dbReference type="ARBA" id="ARBA00022842"/>
    </source>
</evidence>
<dbReference type="GO" id="GO:0005634">
    <property type="term" value="C:nucleus"/>
    <property type="evidence" value="ECO:0007669"/>
    <property type="project" value="TreeGrafter"/>
</dbReference>
<accession>A0A835G975</accession>
<feature type="region of interest" description="Disordered" evidence="13">
    <location>
        <begin position="1557"/>
        <end position="1601"/>
    </location>
</feature>
<comment type="caution">
    <text evidence="14">The sequence shown here is derived from an EMBL/GenBank/DDBJ whole genome shotgun (WGS) entry which is preliminary data.</text>
</comment>
<protein>
    <recommendedName>
        <fullName evidence="3">Small RNA 2'-O-methyltransferase</fullName>
        <ecNumber evidence="11">2.1.1.386</ecNumber>
    </recommendedName>
</protein>
<keyword evidence="9" id="KW-0694">RNA-binding</keyword>
<dbReference type="Gene3D" id="3.40.50.150">
    <property type="entry name" value="Vaccinia Virus protein VP39"/>
    <property type="match status" value="1"/>
</dbReference>
<evidence type="ECO:0000256" key="7">
    <source>
        <dbReference type="ARBA" id="ARBA00022723"/>
    </source>
</evidence>
<dbReference type="GO" id="GO:0001510">
    <property type="term" value="P:RNA methylation"/>
    <property type="evidence" value="ECO:0007669"/>
    <property type="project" value="InterPro"/>
</dbReference>
<feature type="region of interest" description="Disordered" evidence="13">
    <location>
        <begin position="1728"/>
        <end position="1747"/>
    </location>
</feature>
<organism evidence="14 15">
    <name type="scientific">Spodoptera exigua</name>
    <name type="common">Beet armyworm</name>
    <name type="synonym">Noctua fulgens</name>
    <dbReference type="NCBI Taxonomy" id="7107"/>
    <lineage>
        <taxon>Eukaryota</taxon>
        <taxon>Metazoa</taxon>
        <taxon>Ecdysozoa</taxon>
        <taxon>Arthropoda</taxon>
        <taxon>Hexapoda</taxon>
        <taxon>Insecta</taxon>
        <taxon>Pterygota</taxon>
        <taxon>Neoptera</taxon>
        <taxon>Endopterygota</taxon>
        <taxon>Lepidoptera</taxon>
        <taxon>Glossata</taxon>
        <taxon>Ditrysia</taxon>
        <taxon>Noctuoidea</taxon>
        <taxon>Noctuidae</taxon>
        <taxon>Amphipyrinae</taxon>
        <taxon>Spodoptera</taxon>
    </lineage>
</organism>
<evidence type="ECO:0000256" key="9">
    <source>
        <dbReference type="ARBA" id="ARBA00022884"/>
    </source>
</evidence>
<evidence type="ECO:0000256" key="13">
    <source>
        <dbReference type="SAM" id="MobiDB-lite"/>
    </source>
</evidence>
<dbReference type="GO" id="GO:0005737">
    <property type="term" value="C:cytoplasm"/>
    <property type="evidence" value="ECO:0007669"/>
    <property type="project" value="TreeGrafter"/>
</dbReference>
<keyword evidence="10" id="KW-0943">RNA-mediated gene silencing</keyword>
<comment type="similarity">
    <text evidence="2">Belongs to the methyltransferase superfamily. HEN1 family.</text>
</comment>
<comment type="cofactor">
    <cofactor evidence="1">
        <name>Mg(2+)</name>
        <dbReference type="ChEBI" id="CHEBI:18420"/>
    </cofactor>
</comment>
<evidence type="ECO:0000256" key="6">
    <source>
        <dbReference type="ARBA" id="ARBA00022691"/>
    </source>
</evidence>
<feature type="region of interest" description="Disordered" evidence="13">
    <location>
        <begin position="2102"/>
        <end position="2136"/>
    </location>
</feature>
<evidence type="ECO:0000256" key="11">
    <source>
        <dbReference type="ARBA" id="ARBA00035025"/>
    </source>
</evidence>
<reference evidence="14" key="1">
    <citation type="submission" date="2020-08" db="EMBL/GenBank/DDBJ databases">
        <title>Spodoptera exigua strain:BAW_Kor-Di-RS1 Genome sequencing and assembly.</title>
        <authorList>
            <person name="Kim J."/>
            <person name="Nam H.Y."/>
            <person name="Kwon M."/>
            <person name="Choi J.H."/>
            <person name="Cho S.R."/>
            <person name="Kim G.-H."/>
        </authorList>
    </citation>
    <scope>NUCLEOTIDE SEQUENCE</scope>
    <source>
        <strain evidence="14">BAW_Kor-Di-RS1</strain>
        <tissue evidence="14">Whole-body</tissue>
    </source>
</reference>
<evidence type="ECO:0000256" key="10">
    <source>
        <dbReference type="ARBA" id="ARBA00023158"/>
    </source>
</evidence>
<evidence type="ECO:0000256" key="3">
    <source>
        <dbReference type="ARBA" id="ARBA00021330"/>
    </source>
</evidence>
<evidence type="ECO:0000256" key="4">
    <source>
        <dbReference type="ARBA" id="ARBA00022603"/>
    </source>
</evidence>
<dbReference type="InterPro" id="IPR029063">
    <property type="entry name" value="SAM-dependent_MTases_sf"/>
</dbReference>
<feature type="region of interest" description="Disordered" evidence="13">
    <location>
        <begin position="930"/>
        <end position="958"/>
    </location>
</feature>
<feature type="compositionally biased region" description="Polar residues" evidence="13">
    <location>
        <begin position="1622"/>
        <end position="1638"/>
    </location>
</feature>
<evidence type="ECO:0000256" key="5">
    <source>
        <dbReference type="ARBA" id="ARBA00022679"/>
    </source>
</evidence>
<feature type="compositionally biased region" description="Low complexity" evidence="13">
    <location>
        <begin position="2116"/>
        <end position="2135"/>
    </location>
</feature>
<evidence type="ECO:0000313" key="14">
    <source>
        <dbReference type="EMBL" id="KAF9410582.1"/>
    </source>
</evidence>
<evidence type="ECO:0000256" key="12">
    <source>
        <dbReference type="ARBA" id="ARBA00048418"/>
    </source>
</evidence>
<dbReference type="SUPFAM" id="SSF53335">
    <property type="entry name" value="S-adenosyl-L-methionine-dependent methyltransferases"/>
    <property type="match status" value="1"/>
</dbReference>
<evidence type="ECO:0000256" key="2">
    <source>
        <dbReference type="ARBA" id="ARBA00009026"/>
    </source>
</evidence>
<dbReference type="Proteomes" id="UP000648187">
    <property type="component" value="Unassembled WGS sequence"/>
</dbReference>
<feature type="compositionally biased region" description="Polar residues" evidence="13">
    <location>
        <begin position="1557"/>
        <end position="1569"/>
    </location>
</feature>
<dbReference type="EMBL" id="JACKWZ010000257">
    <property type="protein sequence ID" value="KAF9410582.1"/>
    <property type="molecule type" value="Genomic_DNA"/>
</dbReference>
<dbReference type="GO" id="GO:0046872">
    <property type="term" value="F:metal ion binding"/>
    <property type="evidence" value="ECO:0007669"/>
    <property type="project" value="UniProtKB-KW"/>
</dbReference>
<keyword evidence="15" id="KW-1185">Reference proteome</keyword>
<keyword evidence="8" id="KW-0460">Magnesium</keyword>
<dbReference type="GO" id="GO:0034587">
    <property type="term" value="P:piRNA processing"/>
    <property type="evidence" value="ECO:0007669"/>
    <property type="project" value="TreeGrafter"/>
</dbReference>
<dbReference type="GO" id="GO:0090486">
    <property type="term" value="F:small RNA 2'-O-methyltransferase activity"/>
    <property type="evidence" value="ECO:0007669"/>
    <property type="project" value="UniProtKB-EC"/>
</dbReference>
<keyword evidence="7" id="KW-0479">Metal-binding</keyword>
<feature type="region of interest" description="Disordered" evidence="13">
    <location>
        <begin position="2189"/>
        <end position="2211"/>
    </location>
</feature>
<dbReference type="GO" id="GO:0030422">
    <property type="term" value="P:siRNA processing"/>
    <property type="evidence" value="ECO:0007669"/>
    <property type="project" value="TreeGrafter"/>
</dbReference>
<feature type="compositionally biased region" description="Low complexity" evidence="13">
    <location>
        <begin position="1590"/>
        <end position="1601"/>
    </location>
</feature>
<evidence type="ECO:0000256" key="1">
    <source>
        <dbReference type="ARBA" id="ARBA00001946"/>
    </source>
</evidence>
<dbReference type="PANTHER" id="PTHR21404:SF3">
    <property type="entry name" value="SMALL RNA 2'-O-METHYLTRANSFERASE"/>
    <property type="match status" value="1"/>
</dbReference>
<keyword evidence="5" id="KW-0808">Transferase</keyword>
<keyword evidence="6" id="KW-0949">S-adenosyl-L-methionine</keyword>
<dbReference type="EC" id="2.1.1.386" evidence="11"/>
<evidence type="ECO:0000313" key="15">
    <source>
        <dbReference type="Proteomes" id="UP000648187"/>
    </source>
</evidence>